<comment type="cofactor">
    <cofactor evidence="1 13">
        <name>Mg(2+)</name>
        <dbReference type="ChEBI" id="CHEBI:18420"/>
    </cofactor>
</comment>
<name>A0A1A9VHJ5_GLOAU</name>
<accession>A0A1A9VHJ5</accession>
<comment type="subunit">
    <text evidence="13">Interacts with EME1.</text>
</comment>
<evidence type="ECO:0000256" key="4">
    <source>
        <dbReference type="ARBA" id="ARBA00022722"/>
    </source>
</evidence>
<dbReference type="GO" id="GO:0031573">
    <property type="term" value="P:mitotic intra-S DNA damage checkpoint signaling"/>
    <property type="evidence" value="ECO:0007669"/>
    <property type="project" value="TreeGrafter"/>
</dbReference>
<dbReference type="GO" id="GO:0048476">
    <property type="term" value="C:Holliday junction resolvase complex"/>
    <property type="evidence" value="ECO:0007669"/>
    <property type="project" value="UniProtKB-UniRule"/>
</dbReference>
<dbReference type="AlphaFoldDB" id="A0A1A9VHJ5"/>
<dbReference type="InterPro" id="IPR006166">
    <property type="entry name" value="ERCC4_domain"/>
</dbReference>
<evidence type="ECO:0000256" key="5">
    <source>
        <dbReference type="ARBA" id="ARBA00022723"/>
    </source>
</evidence>
<organism evidence="16 17">
    <name type="scientific">Glossina austeni</name>
    <name type="common">Savannah tsetse fly</name>
    <dbReference type="NCBI Taxonomy" id="7395"/>
    <lineage>
        <taxon>Eukaryota</taxon>
        <taxon>Metazoa</taxon>
        <taxon>Ecdysozoa</taxon>
        <taxon>Arthropoda</taxon>
        <taxon>Hexapoda</taxon>
        <taxon>Insecta</taxon>
        <taxon>Pterygota</taxon>
        <taxon>Neoptera</taxon>
        <taxon>Endopterygota</taxon>
        <taxon>Diptera</taxon>
        <taxon>Brachycera</taxon>
        <taxon>Muscomorpha</taxon>
        <taxon>Hippoboscoidea</taxon>
        <taxon>Glossinidae</taxon>
        <taxon>Glossina</taxon>
    </lineage>
</organism>
<dbReference type="VEuPathDB" id="VectorBase:GAUT037633"/>
<dbReference type="PANTHER" id="PTHR13451:SF0">
    <property type="entry name" value="CROSSOVER JUNCTION ENDONUCLEASE MUS81"/>
    <property type="match status" value="1"/>
</dbReference>
<dbReference type="GO" id="GO:0048257">
    <property type="term" value="F:3'-flap endonuclease activity"/>
    <property type="evidence" value="ECO:0007669"/>
    <property type="project" value="TreeGrafter"/>
</dbReference>
<keyword evidence="7 13" id="KW-0227">DNA damage</keyword>
<keyword evidence="4 13" id="KW-0540">Nuclease</keyword>
<feature type="domain" description="ERCC4" evidence="15">
    <location>
        <begin position="150"/>
        <end position="248"/>
    </location>
</feature>
<keyword evidence="8 13" id="KW-0378">Hydrolase</keyword>
<evidence type="ECO:0000256" key="13">
    <source>
        <dbReference type="RuleBase" id="RU369042"/>
    </source>
</evidence>
<dbReference type="Gene3D" id="3.40.50.10130">
    <property type="match status" value="1"/>
</dbReference>
<dbReference type="GO" id="GO:0000727">
    <property type="term" value="P:double-strand break repair via break-induced replication"/>
    <property type="evidence" value="ECO:0007669"/>
    <property type="project" value="UniProtKB-UniRule"/>
</dbReference>
<dbReference type="GO" id="GO:0005634">
    <property type="term" value="C:nucleus"/>
    <property type="evidence" value="ECO:0007669"/>
    <property type="project" value="UniProtKB-SubCell"/>
</dbReference>
<dbReference type="SMART" id="SM00891">
    <property type="entry name" value="ERCC4"/>
    <property type="match status" value="1"/>
</dbReference>
<dbReference type="InterPro" id="IPR027421">
    <property type="entry name" value="DNA_pol_lamdba_lyase_dom_sf"/>
</dbReference>
<feature type="region of interest" description="Disordered" evidence="14">
    <location>
        <begin position="115"/>
        <end position="136"/>
    </location>
</feature>
<dbReference type="GO" id="GO:0046872">
    <property type="term" value="F:metal ion binding"/>
    <property type="evidence" value="ECO:0007669"/>
    <property type="project" value="UniProtKB-UniRule"/>
</dbReference>
<comment type="function">
    <text evidence="13">Interacts with EME1 to form a DNA structure-specific endonuclease with substrate preference for branched DNA structures with a 5'-end at the branch nick. Typical substrates include 3'-flap structures, D-loops, replication forks and nicked Holliday junctions. May be required in mitosis for the processing of stalled or collapsed replication fork intermediates. May be required in meiosis for the repair of meiosis-specific double strand breaks subsequent to single-end invasion (SEI).</text>
</comment>
<evidence type="ECO:0000256" key="1">
    <source>
        <dbReference type="ARBA" id="ARBA00001946"/>
    </source>
</evidence>
<evidence type="ECO:0000256" key="6">
    <source>
        <dbReference type="ARBA" id="ARBA00022759"/>
    </source>
</evidence>
<dbReference type="EnsemblMetazoa" id="GAUT037633-RA">
    <property type="protein sequence ID" value="GAUT037633-PA"/>
    <property type="gene ID" value="GAUT037633"/>
</dbReference>
<dbReference type="Pfam" id="PF14716">
    <property type="entry name" value="HHH_8"/>
    <property type="match status" value="1"/>
</dbReference>
<keyword evidence="5 13" id="KW-0479">Metal-binding</keyword>
<evidence type="ECO:0000256" key="3">
    <source>
        <dbReference type="ARBA" id="ARBA00010015"/>
    </source>
</evidence>
<evidence type="ECO:0000256" key="11">
    <source>
        <dbReference type="ARBA" id="ARBA00023204"/>
    </source>
</evidence>
<dbReference type="GO" id="GO:0000712">
    <property type="term" value="P:resolution of meiotic recombination intermediates"/>
    <property type="evidence" value="ECO:0007669"/>
    <property type="project" value="TreeGrafter"/>
</dbReference>
<dbReference type="PANTHER" id="PTHR13451">
    <property type="entry name" value="CLASS II CROSSOVER JUNCTION ENDONUCLEASE MUS81"/>
    <property type="match status" value="1"/>
</dbReference>
<proteinExistence type="inferred from homology"/>
<comment type="similarity">
    <text evidence="3 13">Belongs to the XPF family.</text>
</comment>
<dbReference type="InterPro" id="IPR010996">
    <property type="entry name" value="HHH_MUS81"/>
</dbReference>
<dbReference type="EC" id="3.1.22.-" evidence="13"/>
<dbReference type="InterPro" id="IPR011335">
    <property type="entry name" value="Restrct_endonuc-II-like"/>
</dbReference>
<dbReference type="Gene3D" id="1.10.150.110">
    <property type="entry name" value="DNA polymerase beta, N-terminal domain-like"/>
    <property type="match status" value="1"/>
</dbReference>
<dbReference type="InterPro" id="IPR047416">
    <property type="entry name" value="XPF_nuclease_Mus81"/>
</dbReference>
<evidence type="ECO:0000256" key="7">
    <source>
        <dbReference type="ARBA" id="ARBA00022763"/>
    </source>
</evidence>
<comment type="subcellular location">
    <subcellularLocation>
        <location evidence="2 13">Nucleus</location>
    </subcellularLocation>
</comment>
<keyword evidence="11 13" id="KW-0234">DNA repair</keyword>
<dbReference type="GO" id="GO:0003677">
    <property type="term" value="F:DNA binding"/>
    <property type="evidence" value="ECO:0007669"/>
    <property type="project" value="UniProtKB-UniRule"/>
</dbReference>
<keyword evidence="6 13" id="KW-0255">Endonuclease</keyword>
<reference evidence="16" key="1">
    <citation type="submission" date="2020-05" db="UniProtKB">
        <authorList>
            <consortium name="EnsemblMetazoa"/>
        </authorList>
    </citation>
    <scope>IDENTIFICATION</scope>
    <source>
        <strain evidence="16">TTRI</strain>
    </source>
</reference>
<evidence type="ECO:0000313" key="17">
    <source>
        <dbReference type="Proteomes" id="UP000078200"/>
    </source>
</evidence>
<dbReference type="CDD" id="cd20074">
    <property type="entry name" value="XPF_nuclease_Mus81"/>
    <property type="match status" value="1"/>
</dbReference>
<protein>
    <recommendedName>
        <fullName evidence="13">Crossover junction endonuclease MUS81</fullName>
        <ecNumber evidence="13">3.1.22.-</ecNumber>
    </recommendedName>
</protein>
<dbReference type="FunFam" id="1.10.150.110:FF:000001">
    <property type="entry name" value="Putative Crossover junction endonuclease MUS81"/>
    <property type="match status" value="1"/>
</dbReference>
<evidence type="ECO:0000256" key="8">
    <source>
        <dbReference type="ARBA" id="ARBA00022801"/>
    </source>
</evidence>
<dbReference type="GO" id="GO:0008821">
    <property type="term" value="F:crossover junction DNA endonuclease activity"/>
    <property type="evidence" value="ECO:0007669"/>
    <property type="project" value="UniProtKB-UniRule"/>
</dbReference>
<evidence type="ECO:0000256" key="2">
    <source>
        <dbReference type="ARBA" id="ARBA00004123"/>
    </source>
</evidence>
<keyword evidence="10 13" id="KW-0233">DNA recombination</keyword>
<evidence type="ECO:0000256" key="10">
    <source>
        <dbReference type="ARBA" id="ARBA00023172"/>
    </source>
</evidence>
<dbReference type="Gene3D" id="1.10.150.670">
    <property type="entry name" value="Crossover junction endonuclease EME1, DNA-binding domain"/>
    <property type="match status" value="1"/>
</dbReference>
<evidence type="ECO:0000256" key="14">
    <source>
        <dbReference type="SAM" id="MobiDB-lite"/>
    </source>
</evidence>
<keyword evidence="9 13" id="KW-0460">Magnesium</keyword>
<dbReference type="GO" id="GO:0031297">
    <property type="term" value="P:replication fork processing"/>
    <property type="evidence" value="ECO:0007669"/>
    <property type="project" value="UniProtKB-ARBA"/>
</dbReference>
<evidence type="ECO:0000256" key="12">
    <source>
        <dbReference type="ARBA" id="ARBA00023242"/>
    </source>
</evidence>
<evidence type="ECO:0000256" key="9">
    <source>
        <dbReference type="ARBA" id="ARBA00022842"/>
    </source>
</evidence>
<evidence type="ECO:0000259" key="15">
    <source>
        <dbReference type="SMART" id="SM00891"/>
    </source>
</evidence>
<feature type="compositionally biased region" description="Basic and acidic residues" evidence="14">
    <location>
        <begin position="126"/>
        <end position="136"/>
    </location>
</feature>
<dbReference type="Pfam" id="PF02732">
    <property type="entry name" value="ERCC4"/>
    <property type="match status" value="1"/>
</dbReference>
<dbReference type="SUPFAM" id="SSF52980">
    <property type="entry name" value="Restriction endonuclease-like"/>
    <property type="match status" value="1"/>
</dbReference>
<evidence type="ECO:0000313" key="16">
    <source>
        <dbReference type="EnsemblMetazoa" id="GAUT037633-PA"/>
    </source>
</evidence>
<keyword evidence="12 13" id="KW-0539">Nucleus</keyword>
<sequence length="420" mass="48922">MVMSCVQRLEIKLKRPNAIFETWLEHWLQEAERRNSKCRYKLQEALNALKMYPLPLASGRECGILRGFGPALCKLIDNEMHKEQHKAQAVAANNNRYQNEIRNVVESVKKNKCKQKDKQTKLTKKERKELEEKQRHSKEVIMQPGTFRIKLIVDTQETSGKHKRLLDQTRGYLECLNVDYEVRRLTVGDFLWIACDQEGNELVLPYIVERKRMDDLSSSIRDGRFHEQKHRLNQCDIPNVIYLIEDYGENEHLGLPIENLQQALINTLIQNRFSVVHTENHSRSIAYLQGFTQILIRIYKEKVLKSCTNVGMARVSQSSKVEVSLLKFKSLNEDSARNAQLTVKELFILQLLQLHSLSLEKSLAITKIYPTPRFLTDAYKECKSLQDAHQLLANIRFGQLQRPVGSKISQSLHDFYTNEF</sequence>
<dbReference type="InterPro" id="IPR042530">
    <property type="entry name" value="EME1/EME2_C"/>
</dbReference>
<dbReference type="SUPFAM" id="SSF47802">
    <property type="entry name" value="DNA polymerase beta, N-terminal domain-like"/>
    <property type="match status" value="1"/>
</dbReference>
<dbReference type="Proteomes" id="UP000078200">
    <property type="component" value="Unassembled WGS sequence"/>
</dbReference>
<dbReference type="InterPro" id="IPR033309">
    <property type="entry name" value="Mus81"/>
</dbReference>
<dbReference type="GO" id="GO:0006308">
    <property type="term" value="P:DNA catabolic process"/>
    <property type="evidence" value="ECO:0007669"/>
    <property type="project" value="UniProtKB-UniRule"/>
</dbReference>
<dbReference type="FunFam" id="3.40.50.10130:FF:000003">
    <property type="entry name" value="Crossover junction endonuclease MUS81"/>
    <property type="match status" value="1"/>
</dbReference>
<keyword evidence="17" id="KW-1185">Reference proteome</keyword>
<dbReference type="Pfam" id="PF21292">
    <property type="entry name" value="EME1-MUS81_C"/>
    <property type="match status" value="1"/>
</dbReference>
<dbReference type="STRING" id="7395.A0A1A9VHJ5"/>